<gene>
    <name evidence="1" type="ORF">A245_11157</name>
</gene>
<reference evidence="1 2" key="1">
    <citation type="journal article" date="2013" name="PLoS Pathog.">
        <title>Genomic analysis of the Kiwifruit pathogen Pseudomonas syringae pv. actinidiae provides insight into the origins of an emergent plant disease.</title>
        <authorList>
            <person name="McCann H.C."/>
            <person name="Rikkerink E.H."/>
            <person name="Bertels F."/>
            <person name="Fiers M."/>
            <person name="Lu A."/>
            <person name="Rees-George J."/>
            <person name="Andersen M.T."/>
            <person name="Gleave A.P."/>
            <person name="Haubold B."/>
            <person name="Wohlers M.W."/>
            <person name="Guttman D.S."/>
            <person name="Wang P.W."/>
            <person name="Straub C."/>
            <person name="Vanneste J.L."/>
            <person name="Rainey P.B."/>
            <person name="Templeton M.D."/>
        </authorList>
    </citation>
    <scope>NUCLEOTIDE SEQUENCE [LARGE SCALE GENOMIC DNA]</scope>
    <source>
        <strain evidence="1 2">ICMP 19096</strain>
    </source>
</reference>
<organism evidence="1 2">
    <name type="scientific">Pseudomonas syringae pv. actinidiae ICMP 19096</name>
    <dbReference type="NCBI Taxonomy" id="1194405"/>
    <lineage>
        <taxon>Bacteria</taxon>
        <taxon>Pseudomonadati</taxon>
        <taxon>Pseudomonadota</taxon>
        <taxon>Gammaproteobacteria</taxon>
        <taxon>Pseudomonadales</taxon>
        <taxon>Pseudomonadaceae</taxon>
        <taxon>Pseudomonas</taxon>
        <taxon>Pseudomonas syringae</taxon>
    </lineage>
</organism>
<proteinExistence type="predicted"/>
<evidence type="ECO:0000313" key="2">
    <source>
        <dbReference type="Proteomes" id="UP000018849"/>
    </source>
</evidence>
<accession>A0A656K018</accession>
<dbReference type="EMBL" id="AOKF01000938">
    <property type="protein sequence ID" value="EPN63843.1"/>
    <property type="molecule type" value="Genomic_DNA"/>
</dbReference>
<comment type="caution">
    <text evidence="1">The sequence shown here is derived from an EMBL/GenBank/DDBJ whole genome shotgun (WGS) entry which is preliminary data.</text>
</comment>
<evidence type="ECO:0000313" key="1">
    <source>
        <dbReference type="EMBL" id="EPN63843.1"/>
    </source>
</evidence>
<sequence>MLYGKLVAYRLDQETHVDPDKFVWVDVQRPEVSP</sequence>
<dbReference type="AlphaFoldDB" id="A0A656K018"/>
<protein>
    <submittedName>
        <fullName evidence="1">Serine/threonine protein phosphatase</fullName>
    </submittedName>
</protein>
<dbReference type="Proteomes" id="UP000018849">
    <property type="component" value="Unassembled WGS sequence"/>
</dbReference>
<name>A0A656K018_PSESF</name>